<gene>
    <name evidence="2" type="ORF">BP6252_00791</name>
</gene>
<dbReference type="OrthoDB" id="3166386at2759"/>
<dbReference type="AlphaFoldDB" id="A0A3D8SR26"/>
<name>A0A3D8SR26_9HELO</name>
<sequence length="551" mass="61791">MVSAPDIITYIGVPLAVLGVLPIIYNTILTLATLRKVRRVLRQNHVTAITRGDVINHVIEVEQPRHTIAPLDRQASKEYWMLSECSSNIPGGSWTTFNWKTHTTGFKTQRIDYAEQLRQPQAHIGFEELICYLLDLGAIPDAAGFRILRLNGLWVAAGTPLLLSPDQDEIVLKIAPLDDSDGVLSLSVAWNPKWQMRDVHALPPYWMTIKGPSLPPKALSSLILSGQAQTNGLEKGFADESKVKSGSTTPNSYLPGHPATKVRCHVGFEGLKSAIPVDSDYQMLEALDATHLEIQSGNNPLGIWFASVATALVSSHQAVLWNFQIPENILAFARKDTIPCGALVLLEIITESSTPDIFTHYDDREQEREAQFAKMRDDDRAHRREQLLPPDQRTQAIRDRQLKSHDDWVQSIRDKNRRDAQRAETRLLEALQSPKWENKLIANHCLAWLQQGGNADVEHDVARATEVLLWRMIFDQSLASQIGQQLEAWKAWVENGGMRKANYLAIKEDPVNFAYTCLLIATIQAFVVAAHGSLAVDLQECLRIWKRVKLG</sequence>
<protein>
    <submittedName>
        <fullName evidence="2">Uncharacterized protein</fullName>
    </submittedName>
</protein>
<keyword evidence="1" id="KW-1133">Transmembrane helix</keyword>
<keyword evidence="1" id="KW-0472">Membrane</keyword>
<evidence type="ECO:0000313" key="2">
    <source>
        <dbReference type="EMBL" id="RDW88759.1"/>
    </source>
</evidence>
<comment type="caution">
    <text evidence="2">The sequence shown here is derived from an EMBL/GenBank/DDBJ whole genome shotgun (WGS) entry which is preliminary data.</text>
</comment>
<keyword evidence="1" id="KW-0812">Transmembrane</keyword>
<proteinExistence type="predicted"/>
<dbReference type="STRING" id="1849047.A0A3D8SR26"/>
<feature type="transmembrane region" description="Helical" evidence="1">
    <location>
        <begin position="12"/>
        <end position="34"/>
    </location>
</feature>
<reference evidence="2 3" key="1">
    <citation type="journal article" date="2018" name="IMA Fungus">
        <title>IMA Genome-F 9: Draft genome sequence of Annulohypoxylon stygium, Aspergillus mulundensis, Berkeleyomyces basicola (syn. Thielaviopsis basicola), Ceratocystis smalleyi, two Cercospora beticola strains, Coleophoma cylindrospora, Fusarium fracticaudum, Phialophora cf. hyalina, and Morchella septimelata.</title>
        <authorList>
            <person name="Wingfield B.D."/>
            <person name="Bills G.F."/>
            <person name="Dong Y."/>
            <person name="Huang W."/>
            <person name="Nel W.J."/>
            <person name="Swalarsk-Parry B.S."/>
            <person name="Vaghefi N."/>
            <person name="Wilken P.M."/>
            <person name="An Z."/>
            <person name="de Beer Z.W."/>
            <person name="De Vos L."/>
            <person name="Chen L."/>
            <person name="Duong T.A."/>
            <person name="Gao Y."/>
            <person name="Hammerbacher A."/>
            <person name="Kikkert J.R."/>
            <person name="Li Y."/>
            <person name="Li H."/>
            <person name="Li K."/>
            <person name="Li Q."/>
            <person name="Liu X."/>
            <person name="Ma X."/>
            <person name="Naidoo K."/>
            <person name="Pethybridge S.J."/>
            <person name="Sun J."/>
            <person name="Steenkamp E.T."/>
            <person name="van der Nest M.A."/>
            <person name="van Wyk S."/>
            <person name="Wingfield M.J."/>
            <person name="Xiong C."/>
            <person name="Yue Q."/>
            <person name="Zhang X."/>
        </authorList>
    </citation>
    <scope>NUCLEOTIDE SEQUENCE [LARGE SCALE GENOMIC DNA]</scope>
    <source>
        <strain evidence="2 3">BP6252</strain>
    </source>
</reference>
<evidence type="ECO:0000256" key="1">
    <source>
        <dbReference type="SAM" id="Phobius"/>
    </source>
</evidence>
<dbReference type="Proteomes" id="UP000256645">
    <property type="component" value="Unassembled WGS sequence"/>
</dbReference>
<organism evidence="2 3">
    <name type="scientific">Coleophoma cylindrospora</name>
    <dbReference type="NCBI Taxonomy" id="1849047"/>
    <lineage>
        <taxon>Eukaryota</taxon>
        <taxon>Fungi</taxon>
        <taxon>Dikarya</taxon>
        <taxon>Ascomycota</taxon>
        <taxon>Pezizomycotina</taxon>
        <taxon>Leotiomycetes</taxon>
        <taxon>Helotiales</taxon>
        <taxon>Dermateaceae</taxon>
        <taxon>Coleophoma</taxon>
    </lineage>
</organism>
<dbReference type="EMBL" id="PDLM01000001">
    <property type="protein sequence ID" value="RDW88759.1"/>
    <property type="molecule type" value="Genomic_DNA"/>
</dbReference>
<keyword evidence="3" id="KW-1185">Reference proteome</keyword>
<accession>A0A3D8SR26</accession>
<evidence type="ECO:0000313" key="3">
    <source>
        <dbReference type="Proteomes" id="UP000256645"/>
    </source>
</evidence>